<evidence type="ECO:0008006" key="4">
    <source>
        <dbReference type="Google" id="ProtNLM"/>
    </source>
</evidence>
<reference evidence="2 3" key="1">
    <citation type="submission" date="2018-09" db="EMBL/GenBank/DDBJ databases">
        <title>Cohnella cavernae sp. nov., isolated from a karst cave.</title>
        <authorList>
            <person name="Zhu H."/>
        </authorList>
    </citation>
    <scope>NUCLEOTIDE SEQUENCE [LARGE SCALE GENOMIC DNA]</scope>
    <source>
        <strain evidence="2 3">K2E09-144</strain>
    </source>
</reference>
<dbReference type="Proteomes" id="UP000266340">
    <property type="component" value="Unassembled WGS sequence"/>
</dbReference>
<feature type="transmembrane region" description="Helical" evidence="1">
    <location>
        <begin position="121"/>
        <end position="141"/>
    </location>
</feature>
<dbReference type="AlphaFoldDB" id="A0A398CQ74"/>
<gene>
    <name evidence="2" type="ORF">D3H35_07125</name>
</gene>
<evidence type="ECO:0000256" key="1">
    <source>
        <dbReference type="SAM" id="Phobius"/>
    </source>
</evidence>
<evidence type="ECO:0000313" key="2">
    <source>
        <dbReference type="EMBL" id="RIE04360.1"/>
    </source>
</evidence>
<name>A0A398CQ74_9BACL</name>
<dbReference type="CDD" id="cd06462">
    <property type="entry name" value="Peptidase_S24_S26"/>
    <property type="match status" value="1"/>
</dbReference>
<dbReference type="RefSeq" id="WP_119148399.1">
    <property type="nucleotide sequence ID" value="NZ_JBHSOV010000042.1"/>
</dbReference>
<accession>A0A398CQ74</accession>
<proteinExistence type="predicted"/>
<organism evidence="2 3">
    <name type="scientific">Cohnella faecalis</name>
    <dbReference type="NCBI Taxonomy" id="2315694"/>
    <lineage>
        <taxon>Bacteria</taxon>
        <taxon>Bacillati</taxon>
        <taxon>Bacillota</taxon>
        <taxon>Bacilli</taxon>
        <taxon>Bacillales</taxon>
        <taxon>Paenibacillaceae</taxon>
        <taxon>Cohnella</taxon>
    </lineage>
</organism>
<dbReference type="OrthoDB" id="2860586at2"/>
<keyword evidence="1" id="KW-0472">Membrane</keyword>
<keyword evidence="1" id="KW-0812">Transmembrane</keyword>
<keyword evidence="3" id="KW-1185">Reference proteome</keyword>
<protein>
    <recommendedName>
        <fullName evidence="4">Signal peptidase I</fullName>
    </recommendedName>
</protein>
<sequence>MSDLLRADDIRQLIRSRGSLELPAHGKSMYPYLKEGQVCRFVPPSRLRVGEVILFVSRQGQLVGHRYHRELSPGCSPSILCKGDSNRNWDEPISPEQIVGRLAAVRNDNARVRRADSFVSFLWGRLIVAIPSLSFVIRLGMNIKKPR</sequence>
<dbReference type="EMBL" id="QXJM01000027">
    <property type="protein sequence ID" value="RIE04360.1"/>
    <property type="molecule type" value="Genomic_DNA"/>
</dbReference>
<evidence type="ECO:0000313" key="3">
    <source>
        <dbReference type="Proteomes" id="UP000266340"/>
    </source>
</evidence>
<comment type="caution">
    <text evidence="2">The sequence shown here is derived from an EMBL/GenBank/DDBJ whole genome shotgun (WGS) entry which is preliminary data.</text>
</comment>
<keyword evidence="1" id="KW-1133">Transmembrane helix</keyword>